<organism evidence="2 3">
    <name type="scientific">Cystoisospora suis</name>
    <dbReference type="NCBI Taxonomy" id="483139"/>
    <lineage>
        <taxon>Eukaryota</taxon>
        <taxon>Sar</taxon>
        <taxon>Alveolata</taxon>
        <taxon>Apicomplexa</taxon>
        <taxon>Conoidasida</taxon>
        <taxon>Coccidia</taxon>
        <taxon>Eucoccidiorida</taxon>
        <taxon>Eimeriorina</taxon>
        <taxon>Sarcocystidae</taxon>
        <taxon>Cystoisospora</taxon>
    </lineage>
</organism>
<comment type="caution">
    <text evidence="2">The sequence shown here is derived from an EMBL/GenBank/DDBJ whole genome shotgun (WGS) entry which is preliminary data.</text>
</comment>
<keyword evidence="2" id="KW-0378">Hydrolase</keyword>
<sequence>MDRLSRLGPSGKRPLSCCLITIAVALLVLYCLVGEAKATGWYYRFMPVQREEHRRLLLAAGSSEALGGKQAQDDTNPLWLPFSVRRLPWGLVTEGSAQQQIERENQHIAVRPFRAPTADTREADGASATSGSFSLSLLERDVEEFWFEQPLDHGNPLIFNRPSHDEWKQKVFSAKVKSPCRSVDQHAGARRRIPGASPTGSEGSEYGTDRPQGSTDGRGRPTERKPDQFSRTDATPGSRDDTMEAYGHEQGVRPVFIYIGGEGPLSPLEVQAGISWLPFQLCVTHLSYAFTLYAHGYLSSPVSISRCSLGCVRAVGLTLGQALRRKPGCMLTG</sequence>
<evidence type="ECO:0000256" key="1">
    <source>
        <dbReference type="SAM" id="MobiDB-lite"/>
    </source>
</evidence>
<keyword evidence="2" id="KW-0121">Carboxypeptidase</keyword>
<keyword evidence="2" id="KW-0645">Protease</keyword>
<keyword evidence="3" id="KW-1185">Reference proteome</keyword>
<name>A0A2C6KLN3_9APIC</name>
<accession>A0A2C6KLN3</accession>
<feature type="compositionally biased region" description="Basic and acidic residues" evidence="1">
    <location>
        <begin position="217"/>
        <end position="230"/>
    </location>
</feature>
<dbReference type="GO" id="GO:0004180">
    <property type="term" value="F:carboxypeptidase activity"/>
    <property type="evidence" value="ECO:0007669"/>
    <property type="project" value="UniProtKB-KW"/>
</dbReference>
<dbReference type="GeneID" id="94432120"/>
<dbReference type="RefSeq" id="XP_067919123.1">
    <property type="nucleotide sequence ID" value="XM_068068909.1"/>
</dbReference>
<dbReference type="VEuPathDB" id="ToxoDB:CSUI_008784"/>
<evidence type="ECO:0000313" key="2">
    <source>
        <dbReference type="EMBL" id="PHJ17402.1"/>
    </source>
</evidence>
<dbReference type="EMBL" id="MIGC01005019">
    <property type="protein sequence ID" value="PHJ17402.1"/>
    <property type="molecule type" value="Genomic_DNA"/>
</dbReference>
<evidence type="ECO:0000313" key="3">
    <source>
        <dbReference type="Proteomes" id="UP000221165"/>
    </source>
</evidence>
<proteinExistence type="predicted"/>
<protein>
    <submittedName>
        <fullName evidence="2">Serine carboxypeptidase s28 protein</fullName>
    </submittedName>
</protein>
<feature type="region of interest" description="Disordered" evidence="1">
    <location>
        <begin position="178"/>
        <end position="244"/>
    </location>
</feature>
<gene>
    <name evidence="2" type="ORF">CSUI_008784</name>
</gene>
<reference evidence="2 3" key="1">
    <citation type="journal article" date="2017" name="Int. J. Parasitol.">
        <title>The genome of the protozoan parasite Cystoisospora suis and a reverse vaccinology approach to identify vaccine candidates.</title>
        <authorList>
            <person name="Palmieri N."/>
            <person name="Shrestha A."/>
            <person name="Ruttkowski B."/>
            <person name="Beck T."/>
            <person name="Vogl C."/>
            <person name="Tomley F."/>
            <person name="Blake D.P."/>
            <person name="Joachim A."/>
        </authorList>
    </citation>
    <scope>NUCLEOTIDE SEQUENCE [LARGE SCALE GENOMIC DNA]</scope>
    <source>
        <strain evidence="2 3">Wien I</strain>
    </source>
</reference>
<dbReference type="AlphaFoldDB" id="A0A2C6KLN3"/>
<dbReference type="Proteomes" id="UP000221165">
    <property type="component" value="Unassembled WGS sequence"/>
</dbReference>